<dbReference type="Ensembl" id="ENSLOCT00000008086.1">
    <property type="protein sequence ID" value="ENSLOCP00000008076.1"/>
    <property type="gene ID" value="ENSLOCG00000006689.1"/>
</dbReference>
<dbReference type="CDD" id="cd03590">
    <property type="entry name" value="CLECT_DC-SIGN_like"/>
    <property type="match status" value="1"/>
</dbReference>
<dbReference type="PROSITE" id="PS50041">
    <property type="entry name" value="C_TYPE_LECTIN_2"/>
    <property type="match status" value="1"/>
</dbReference>
<evidence type="ECO:0000256" key="1">
    <source>
        <dbReference type="ARBA" id="ARBA00022734"/>
    </source>
</evidence>
<dbReference type="Gene3D" id="3.10.100.10">
    <property type="entry name" value="Mannose-Binding Protein A, subunit A"/>
    <property type="match status" value="1"/>
</dbReference>
<dbReference type="STRING" id="7918.ENSLOCP00000008076"/>
<dbReference type="SUPFAM" id="SSF56436">
    <property type="entry name" value="C-type lectin-like"/>
    <property type="match status" value="1"/>
</dbReference>
<evidence type="ECO:0000313" key="3">
    <source>
        <dbReference type="Ensembl" id="ENSLOCP00000008076.1"/>
    </source>
</evidence>
<proteinExistence type="predicted"/>
<sequence length="162" mass="18378">SSDQSTTSMVDKLDELKGPLRESTFLTGYSCSLCPANWSRFRRHCYLVSTETGTWEEAREACLSLNARLLVINSPAEQEFAATLSPHLQRWIGLSDTEQEGQMKWVDGTVLDLNVTRGLWNTGQPDDYQGREDCVHFVPGSSRWNALSCEDRLAFICERRLL</sequence>
<dbReference type="InterPro" id="IPR001304">
    <property type="entry name" value="C-type_lectin-like"/>
</dbReference>
<keyword evidence="4" id="KW-1185">Reference proteome</keyword>
<dbReference type="InterPro" id="IPR033989">
    <property type="entry name" value="CD209-like_CTLD"/>
</dbReference>
<dbReference type="InterPro" id="IPR016186">
    <property type="entry name" value="C-type_lectin-like/link_sf"/>
</dbReference>
<dbReference type="GO" id="GO:0038187">
    <property type="term" value="F:pattern recognition receptor activity"/>
    <property type="evidence" value="ECO:0000318"/>
    <property type="project" value="GO_Central"/>
</dbReference>
<evidence type="ECO:0000259" key="2">
    <source>
        <dbReference type="PROSITE" id="PS50041"/>
    </source>
</evidence>
<dbReference type="OMA" id="QYWASLQ"/>
<evidence type="ECO:0000313" key="4">
    <source>
        <dbReference type="Proteomes" id="UP000018468"/>
    </source>
</evidence>
<dbReference type="eggNOG" id="KOG4297">
    <property type="taxonomic scope" value="Eukaryota"/>
</dbReference>
<reference evidence="3" key="2">
    <citation type="submission" date="2025-08" db="UniProtKB">
        <authorList>
            <consortium name="Ensembl"/>
        </authorList>
    </citation>
    <scope>IDENTIFICATION</scope>
</reference>
<dbReference type="Pfam" id="PF00059">
    <property type="entry name" value="Lectin_C"/>
    <property type="match status" value="1"/>
</dbReference>
<dbReference type="GeneTree" id="ENSGT00940000162906"/>
<dbReference type="EMBL" id="AHAT01007806">
    <property type="status" value="NOT_ANNOTATED_CDS"/>
    <property type="molecule type" value="Genomic_DNA"/>
</dbReference>
<dbReference type="AlphaFoldDB" id="W5MI67"/>
<dbReference type="HOGENOM" id="CLU_049894_10_2_1"/>
<dbReference type="InterPro" id="IPR050111">
    <property type="entry name" value="C-type_lectin/snaclec_domain"/>
</dbReference>
<feature type="domain" description="C-type lectin" evidence="2">
    <location>
        <begin position="41"/>
        <end position="158"/>
    </location>
</feature>
<reference evidence="3" key="3">
    <citation type="submission" date="2025-09" db="UniProtKB">
        <authorList>
            <consortium name="Ensembl"/>
        </authorList>
    </citation>
    <scope>IDENTIFICATION</scope>
</reference>
<dbReference type="Bgee" id="ENSLOCG00000006689">
    <property type="expression patterns" value="Expressed in liver and 6 other cell types or tissues"/>
</dbReference>
<dbReference type="EMBL" id="AHAT01007805">
    <property type="status" value="NOT_ANNOTATED_CDS"/>
    <property type="molecule type" value="Genomic_DNA"/>
</dbReference>
<accession>W5MI67</accession>
<organism evidence="3 4">
    <name type="scientific">Lepisosteus oculatus</name>
    <name type="common">Spotted gar</name>
    <dbReference type="NCBI Taxonomy" id="7918"/>
    <lineage>
        <taxon>Eukaryota</taxon>
        <taxon>Metazoa</taxon>
        <taxon>Chordata</taxon>
        <taxon>Craniata</taxon>
        <taxon>Vertebrata</taxon>
        <taxon>Euteleostomi</taxon>
        <taxon>Actinopterygii</taxon>
        <taxon>Neopterygii</taxon>
        <taxon>Holostei</taxon>
        <taxon>Semionotiformes</taxon>
        <taxon>Lepisosteidae</taxon>
        <taxon>Lepisosteus</taxon>
    </lineage>
</organism>
<dbReference type="InParanoid" id="W5MI67"/>
<dbReference type="PANTHER" id="PTHR22803">
    <property type="entry name" value="MANNOSE, PHOSPHOLIPASE, LECTIN RECEPTOR RELATED"/>
    <property type="match status" value="1"/>
</dbReference>
<dbReference type="InterPro" id="IPR016187">
    <property type="entry name" value="CTDL_fold"/>
</dbReference>
<dbReference type="GO" id="GO:0009897">
    <property type="term" value="C:external side of plasma membrane"/>
    <property type="evidence" value="ECO:0000318"/>
    <property type="project" value="GO_Central"/>
</dbReference>
<name>W5MI67_LEPOC</name>
<dbReference type="GO" id="GO:0030246">
    <property type="term" value="F:carbohydrate binding"/>
    <property type="evidence" value="ECO:0000318"/>
    <property type="project" value="GO_Central"/>
</dbReference>
<protein>
    <recommendedName>
        <fullName evidence="2">C-type lectin domain-containing protein</fullName>
    </recommendedName>
</protein>
<reference evidence="4" key="1">
    <citation type="submission" date="2011-12" db="EMBL/GenBank/DDBJ databases">
        <title>The Draft Genome of Lepisosteus oculatus.</title>
        <authorList>
            <consortium name="The Broad Institute Genome Assembly &amp; Analysis Group"/>
            <consortium name="Computational R&amp;D Group"/>
            <consortium name="and Sequencing Platform"/>
            <person name="Di Palma F."/>
            <person name="Alfoldi J."/>
            <person name="Johnson J."/>
            <person name="Berlin A."/>
            <person name="Gnerre S."/>
            <person name="Jaffe D."/>
            <person name="MacCallum I."/>
            <person name="Young S."/>
            <person name="Walker B.J."/>
            <person name="Lander E.S."/>
            <person name="Lindblad-Toh K."/>
        </authorList>
    </citation>
    <scope>NUCLEOTIDE SEQUENCE [LARGE SCALE GENOMIC DNA]</scope>
</reference>
<dbReference type="GO" id="GO:0006955">
    <property type="term" value="P:immune response"/>
    <property type="evidence" value="ECO:0000318"/>
    <property type="project" value="GO_Central"/>
</dbReference>
<dbReference type="Proteomes" id="UP000018468">
    <property type="component" value="Linkage group LG6"/>
</dbReference>
<keyword evidence="1" id="KW-0430">Lectin</keyword>
<dbReference type="SMART" id="SM00034">
    <property type="entry name" value="CLECT"/>
    <property type="match status" value="1"/>
</dbReference>